<accession>A0ABQ8SFR8</accession>
<dbReference type="SUPFAM" id="SSF52058">
    <property type="entry name" value="L domain-like"/>
    <property type="match status" value="1"/>
</dbReference>
<gene>
    <name evidence="4" type="ORF">ANN_15211</name>
</gene>
<dbReference type="Pfam" id="PF13855">
    <property type="entry name" value="LRR_8"/>
    <property type="match status" value="1"/>
</dbReference>
<proteinExistence type="predicted"/>
<evidence type="ECO:0000256" key="1">
    <source>
        <dbReference type="ARBA" id="ARBA00022614"/>
    </source>
</evidence>
<reference evidence="4 5" key="1">
    <citation type="journal article" date="2022" name="Allergy">
        <title>Genome assembly and annotation of Periplaneta americana reveal a comprehensive cockroach allergen profile.</title>
        <authorList>
            <person name="Wang L."/>
            <person name="Xiong Q."/>
            <person name="Saelim N."/>
            <person name="Wang L."/>
            <person name="Nong W."/>
            <person name="Wan A.T."/>
            <person name="Shi M."/>
            <person name="Liu X."/>
            <person name="Cao Q."/>
            <person name="Hui J.H.L."/>
            <person name="Sookrung N."/>
            <person name="Leung T.F."/>
            <person name="Tungtrongchitr A."/>
            <person name="Tsui S.K.W."/>
        </authorList>
    </citation>
    <scope>NUCLEOTIDE SEQUENCE [LARGE SCALE GENOMIC DNA]</scope>
    <source>
        <strain evidence="4">PWHHKU_190912</strain>
    </source>
</reference>
<protein>
    <submittedName>
        <fullName evidence="4">Uncharacterized protein</fullName>
    </submittedName>
</protein>
<feature type="region of interest" description="Disordered" evidence="3">
    <location>
        <begin position="48"/>
        <end position="76"/>
    </location>
</feature>
<dbReference type="InterPro" id="IPR001611">
    <property type="entry name" value="Leu-rich_rpt"/>
</dbReference>
<evidence type="ECO:0000256" key="3">
    <source>
        <dbReference type="SAM" id="MobiDB-lite"/>
    </source>
</evidence>
<dbReference type="PANTHER" id="PTHR24369:SF211">
    <property type="entry name" value="LEUCINE-RICH REPEAT-CONTAINING PROTEIN 15-LIKE"/>
    <property type="match status" value="1"/>
</dbReference>
<dbReference type="InterPro" id="IPR032675">
    <property type="entry name" value="LRR_dom_sf"/>
</dbReference>
<dbReference type="Proteomes" id="UP001148838">
    <property type="component" value="Unassembled WGS sequence"/>
</dbReference>
<evidence type="ECO:0000313" key="5">
    <source>
        <dbReference type="Proteomes" id="UP001148838"/>
    </source>
</evidence>
<evidence type="ECO:0000256" key="2">
    <source>
        <dbReference type="ARBA" id="ARBA00022737"/>
    </source>
</evidence>
<dbReference type="Gene3D" id="3.80.10.10">
    <property type="entry name" value="Ribonuclease Inhibitor"/>
    <property type="match status" value="1"/>
</dbReference>
<dbReference type="InterPro" id="IPR050541">
    <property type="entry name" value="LRR_TM_domain-containing"/>
</dbReference>
<keyword evidence="1" id="KW-0433">Leucine-rich repeat</keyword>
<comment type="caution">
    <text evidence="4">The sequence shown here is derived from an EMBL/GenBank/DDBJ whole genome shotgun (WGS) entry which is preliminary data.</text>
</comment>
<keyword evidence="5" id="KW-1185">Reference proteome</keyword>
<name>A0ABQ8SFR8_PERAM</name>
<dbReference type="PANTHER" id="PTHR24369">
    <property type="entry name" value="ANTIGEN BSP, PUTATIVE-RELATED"/>
    <property type="match status" value="1"/>
</dbReference>
<sequence>MRARALSKYNNWIALVTNILESGEELFRPTFQTKKCCSVEIEAPAEAEEPCGVEKKKTESETSCQSSSQPRDTAAPDTFTKQNVIFSDNPVLEAVSLKGNPLVYVPEALPILESSSVLSLDLSFCTLTALNSFTFLELPNLQNLDLNSNHLRDIQLEDLDYLTELTVLDLGNNLWNCDCSLMYVLNWFSERRRSQELEGDHRPVKCLEAGIYKTWWTSAKEVRPCDTKKTRNLVETFYTERAEMSETQDIATSGLVYVD</sequence>
<evidence type="ECO:0000313" key="4">
    <source>
        <dbReference type="EMBL" id="KAJ4432954.1"/>
    </source>
</evidence>
<dbReference type="PROSITE" id="PS51450">
    <property type="entry name" value="LRR"/>
    <property type="match status" value="1"/>
</dbReference>
<organism evidence="4 5">
    <name type="scientific">Periplaneta americana</name>
    <name type="common">American cockroach</name>
    <name type="synonym">Blatta americana</name>
    <dbReference type="NCBI Taxonomy" id="6978"/>
    <lineage>
        <taxon>Eukaryota</taxon>
        <taxon>Metazoa</taxon>
        <taxon>Ecdysozoa</taxon>
        <taxon>Arthropoda</taxon>
        <taxon>Hexapoda</taxon>
        <taxon>Insecta</taxon>
        <taxon>Pterygota</taxon>
        <taxon>Neoptera</taxon>
        <taxon>Polyneoptera</taxon>
        <taxon>Dictyoptera</taxon>
        <taxon>Blattodea</taxon>
        <taxon>Blattoidea</taxon>
        <taxon>Blattidae</taxon>
        <taxon>Blattinae</taxon>
        <taxon>Periplaneta</taxon>
    </lineage>
</organism>
<keyword evidence="2" id="KW-0677">Repeat</keyword>
<dbReference type="EMBL" id="JAJSOF020000027">
    <property type="protein sequence ID" value="KAJ4432954.1"/>
    <property type="molecule type" value="Genomic_DNA"/>
</dbReference>